<evidence type="ECO:0000256" key="10">
    <source>
        <dbReference type="SAM" id="MobiDB-lite"/>
    </source>
</evidence>
<evidence type="ECO:0000256" key="9">
    <source>
        <dbReference type="RuleBase" id="RU280818"/>
    </source>
</evidence>
<feature type="compositionally biased region" description="Basic and acidic residues" evidence="10">
    <location>
        <begin position="522"/>
        <end position="533"/>
    </location>
</feature>
<dbReference type="EMBL" id="CAJHNJ030000039">
    <property type="protein sequence ID" value="CAG9129746.1"/>
    <property type="molecule type" value="Genomic_DNA"/>
</dbReference>
<evidence type="ECO:0000256" key="8">
    <source>
        <dbReference type="PROSITE-ProRule" id="PRU00221"/>
    </source>
</evidence>
<comment type="caution">
    <text evidence="12">The sequence shown here is derived from an EMBL/GenBank/DDBJ whole genome shotgun (WGS) entry which is preliminary data.</text>
</comment>
<feature type="compositionally biased region" description="Basic and acidic residues" evidence="10">
    <location>
        <begin position="481"/>
        <end position="507"/>
    </location>
</feature>
<gene>
    <name evidence="12" type="ORF">PLXY2_LOCUS9666</name>
</gene>
<organism evidence="12 13">
    <name type="scientific">Plutella xylostella</name>
    <name type="common">Diamondback moth</name>
    <name type="synonym">Plutella maculipennis</name>
    <dbReference type="NCBI Taxonomy" id="51655"/>
    <lineage>
        <taxon>Eukaryota</taxon>
        <taxon>Metazoa</taxon>
        <taxon>Ecdysozoa</taxon>
        <taxon>Arthropoda</taxon>
        <taxon>Hexapoda</taxon>
        <taxon>Insecta</taxon>
        <taxon>Pterygota</taxon>
        <taxon>Neoptera</taxon>
        <taxon>Endopterygota</taxon>
        <taxon>Lepidoptera</taxon>
        <taxon>Glossata</taxon>
        <taxon>Ditrysia</taxon>
        <taxon>Yponomeutoidea</taxon>
        <taxon>Plutellidae</taxon>
        <taxon>Plutella</taxon>
    </lineage>
</organism>
<dbReference type="Pfam" id="PF16300">
    <property type="entry name" value="WD40_4"/>
    <property type="match status" value="1"/>
</dbReference>
<dbReference type="PROSITE" id="PS50294">
    <property type="entry name" value="WD_REPEATS_REGION"/>
    <property type="match status" value="4"/>
</dbReference>
<evidence type="ECO:0000313" key="13">
    <source>
        <dbReference type="Proteomes" id="UP000653454"/>
    </source>
</evidence>
<feature type="repeat" description="WD" evidence="8">
    <location>
        <begin position="167"/>
        <end position="199"/>
    </location>
</feature>
<feature type="domain" description="DUF1899" evidence="11">
    <location>
        <begin position="806"/>
        <end position="870"/>
    </location>
</feature>
<dbReference type="SMART" id="SM01167">
    <property type="entry name" value="DUF1900"/>
    <property type="match status" value="1"/>
</dbReference>
<reference evidence="12" key="1">
    <citation type="submission" date="2020-11" db="EMBL/GenBank/DDBJ databases">
        <authorList>
            <person name="Whiteford S."/>
        </authorList>
    </citation>
    <scope>NUCLEOTIDE SEQUENCE</scope>
</reference>
<dbReference type="InterPro" id="IPR015505">
    <property type="entry name" value="Coronin"/>
</dbReference>
<evidence type="ECO:0000256" key="2">
    <source>
        <dbReference type="ARBA" id="ARBA00009482"/>
    </source>
</evidence>
<keyword evidence="4 8" id="KW-0853">WD repeat</keyword>
<dbReference type="Pfam" id="PF00400">
    <property type="entry name" value="WD40"/>
    <property type="match status" value="3"/>
</dbReference>
<dbReference type="PROSITE" id="PS00678">
    <property type="entry name" value="WD_REPEATS_1"/>
    <property type="match status" value="1"/>
</dbReference>
<evidence type="ECO:0000256" key="4">
    <source>
        <dbReference type="ARBA" id="ARBA00022574"/>
    </source>
</evidence>
<feature type="region of interest" description="Disordered" evidence="10">
    <location>
        <begin position="763"/>
        <end position="800"/>
    </location>
</feature>
<dbReference type="InterPro" id="IPR015943">
    <property type="entry name" value="WD40/YVTN_repeat-like_dom_sf"/>
</dbReference>
<feature type="repeat" description="WD" evidence="8">
    <location>
        <begin position="940"/>
        <end position="982"/>
    </location>
</feature>
<evidence type="ECO:0000256" key="3">
    <source>
        <dbReference type="ARBA" id="ARBA00022490"/>
    </source>
</evidence>
<dbReference type="Pfam" id="PF08953">
    <property type="entry name" value="DUF1899"/>
    <property type="match status" value="2"/>
</dbReference>
<proteinExistence type="inferred from homology"/>
<sequence>MAWRFKASKYKNAAPIVPKPEACVRDVCVGSYQTYGNNICASASFMAFNWEHVGSSMAVLPLDDCGRKSKTMPLLHAHSDTITSSEFSPFHDGLLMTGSQDALVKIWHIPPEGLKESLSTPECTLSQKQRRVDNVGFHPVADGLIHVASGHQLALWDLTKQEEAYVNRDHTDVIQSVSWKKDGRLLASSSKDKRVRVLDPRAPAAAAAAASHRGARDSRVVWAAQDNILTTGLCDFVDYSPLAAEGGRLLASSSKDKRVRVLDPRAPAAAAAAAAASHRGARDSRVVWAAQDNILTTGFDSARLRQIMIRDIRNFNTPIKTLELDCSTGVLMPLYDADTNMLFLVGKGDTTILYMEVIDREPFLIEGLRHTGEQSKGACLVPKRALRVMEGEVNRVLQLTSSSVIPVTYQVPRKSYRDYHADLYPDTAGPVTYLSAPMWLDNMDHAVPTISLDPAAASCAQVHRGNLDDLVKAILAMPVPKKQDSKKPEPKAEEPKPAPKTPQPEEKEKEEEDRIDFVNVKDLIKGMEQKKEPAVSPMKTETNGFHKDNGHSKSEEDCETDGEKSLEKTDSTESESPSSHSNGLSNGVPLQAPKPLPRSSISEGGSGEEQEVPKPKPRTTAAGHGGYKPRLGPKPFSASTGSEEFSFDKVFSVPAAPGDQKNQSAVTTPVTSTPKAESEEKEKSLSPTSDVETTTNKEEYTNGKSDTSVEEEVSSDSGYRPKTPGTAERRKLFENTTTVTDGANQSIADRRRAYEIRSVSVAVESDTPASPAPLRRRDSLKSRKSPEREDKRASVPNVTTKRTSTVFGRVSKFRHLKGTPGHKSTHIENIKNISRQISGECNGFYANGYFATVPIAGGGGRLAVIPLPVGATPVSYATPATGGAPPPPPLLLHPAALQHWALDPFCPHRLMVACDDGSLNEWTIPEGGLKESTNQPERTFAAHPDKIYLILFHGTARDVLASAAHDLSVKIWDLSEDTPTPNIVLKRQNTKISLKKIKKNVHRRGSNPRPSAQRHWPPRRLLDKIYLILFHGTARDVLASAAHDLSVKIWDLSEETPTPNIVLKGHTDQIFAMDWSVSGEYLATLCKDGNIRVSYSYS</sequence>
<dbReference type="AlphaFoldDB" id="A0A8S4FNZ8"/>
<evidence type="ECO:0000256" key="6">
    <source>
        <dbReference type="ARBA" id="ARBA00023203"/>
    </source>
</evidence>
<feature type="compositionally biased region" description="Low complexity" evidence="10">
    <location>
        <begin position="574"/>
        <end position="587"/>
    </location>
</feature>
<feature type="compositionally biased region" description="Polar residues" evidence="10">
    <location>
        <begin position="734"/>
        <end position="746"/>
    </location>
</feature>
<dbReference type="SMART" id="SM01166">
    <property type="entry name" value="DUF1899"/>
    <property type="match status" value="2"/>
</dbReference>
<dbReference type="InterPro" id="IPR015048">
    <property type="entry name" value="DUF1899"/>
</dbReference>
<dbReference type="PANTHER" id="PTHR10856:SF20">
    <property type="entry name" value="CORONIN-7"/>
    <property type="match status" value="1"/>
</dbReference>
<feature type="compositionally biased region" description="Basic and acidic residues" evidence="10">
    <location>
        <begin position="775"/>
        <end position="793"/>
    </location>
</feature>
<comment type="subcellular location">
    <subcellularLocation>
        <location evidence="1">Cytoplasm</location>
    </subcellularLocation>
</comment>
<keyword evidence="13" id="KW-1185">Reference proteome</keyword>
<keyword evidence="6" id="KW-0009">Actin-binding</keyword>
<evidence type="ECO:0000256" key="5">
    <source>
        <dbReference type="ARBA" id="ARBA00022737"/>
    </source>
</evidence>
<dbReference type="PROSITE" id="PS50082">
    <property type="entry name" value="WD_REPEATS_2"/>
    <property type="match status" value="4"/>
</dbReference>
<evidence type="ECO:0000256" key="1">
    <source>
        <dbReference type="ARBA" id="ARBA00004496"/>
    </source>
</evidence>
<keyword evidence="3" id="KW-0963">Cytoplasm</keyword>
<dbReference type="Proteomes" id="UP000653454">
    <property type="component" value="Unassembled WGS sequence"/>
</dbReference>
<dbReference type="InterPro" id="IPR001680">
    <property type="entry name" value="WD40_rpt"/>
</dbReference>
<dbReference type="SUPFAM" id="SSF50978">
    <property type="entry name" value="WD40 repeat-like"/>
    <property type="match status" value="2"/>
</dbReference>
<keyword evidence="5 9" id="KW-0677">Repeat</keyword>
<dbReference type="InterPro" id="IPR019775">
    <property type="entry name" value="WD40_repeat_CS"/>
</dbReference>
<evidence type="ECO:0000313" key="12">
    <source>
        <dbReference type="EMBL" id="CAG9129746.1"/>
    </source>
</evidence>
<dbReference type="Gene3D" id="2.130.10.10">
    <property type="entry name" value="YVTN repeat-like/Quinoprotein amine dehydrogenase"/>
    <property type="match status" value="4"/>
</dbReference>
<dbReference type="InterPro" id="IPR036322">
    <property type="entry name" value="WD40_repeat_dom_sf"/>
</dbReference>
<evidence type="ECO:0000259" key="11">
    <source>
        <dbReference type="SMART" id="SM01166"/>
    </source>
</evidence>
<dbReference type="SMART" id="SM00320">
    <property type="entry name" value="WD40"/>
    <property type="match status" value="7"/>
</dbReference>
<dbReference type="GO" id="GO:0005737">
    <property type="term" value="C:cytoplasm"/>
    <property type="evidence" value="ECO:0007669"/>
    <property type="project" value="UniProtKB-SubCell"/>
</dbReference>
<feature type="region of interest" description="Disordered" evidence="10">
    <location>
        <begin position="479"/>
        <end position="746"/>
    </location>
</feature>
<feature type="compositionally biased region" description="Polar residues" evidence="10">
    <location>
        <begin position="660"/>
        <end position="670"/>
    </location>
</feature>
<feature type="compositionally biased region" description="Basic and acidic residues" evidence="10">
    <location>
        <begin position="544"/>
        <end position="571"/>
    </location>
</feature>
<evidence type="ECO:0000256" key="7">
    <source>
        <dbReference type="ARBA" id="ARBA00024838"/>
    </source>
</evidence>
<feature type="repeat" description="WD" evidence="8">
    <location>
        <begin position="75"/>
        <end position="109"/>
    </location>
</feature>
<dbReference type="GO" id="GO:0003779">
    <property type="term" value="F:actin binding"/>
    <property type="evidence" value="ECO:0007669"/>
    <property type="project" value="UniProtKB-KW"/>
</dbReference>
<comment type="function">
    <text evidence="7">F-actin regulator involved in anterograde Golgi to endosome transport: upon ubiquitination via 'Lys-33'-linked ubiquitin chains by the BCR(KLHL20) E3 ubiquitin ligase complex, interacts with EPS15 and localizes to the trans-Golgi network, where it promotes actin polymerization, thereby facilitating post-Golgi trafficking. May play a role in the maintenance of the Golgi apparatus morphology.</text>
</comment>
<comment type="similarity">
    <text evidence="2 9">Belongs to the WD repeat coronin family.</text>
</comment>
<feature type="domain" description="DUF1899" evidence="11">
    <location>
        <begin position="4"/>
        <end position="66"/>
    </location>
</feature>
<protein>
    <recommendedName>
        <fullName evidence="9">Coronin</fullName>
    </recommendedName>
</protein>
<dbReference type="PANTHER" id="PTHR10856">
    <property type="entry name" value="CORONIN"/>
    <property type="match status" value="1"/>
</dbReference>
<name>A0A8S4FNZ8_PLUXY</name>
<feature type="repeat" description="WD" evidence="8">
    <location>
        <begin position="1063"/>
        <end position="1093"/>
    </location>
</feature>
<accession>A0A8S4FNZ8</accession>